<keyword evidence="1 8" id="KW-0732">Signal</keyword>
<proteinExistence type="predicted"/>
<keyword evidence="10" id="KW-1185">Reference proteome</keyword>
<dbReference type="KEGG" id="saga:M5M_17745"/>
<dbReference type="GO" id="GO:0009252">
    <property type="term" value="P:peptidoglycan biosynthetic process"/>
    <property type="evidence" value="ECO:0007669"/>
    <property type="project" value="UniProtKB-KW"/>
</dbReference>
<evidence type="ECO:0000256" key="8">
    <source>
        <dbReference type="SAM" id="SignalP"/>
    </source>
</evidence>
<keyword evidence="6" id="KW-0998">Cell outer membrane</keyword>
<dbReference type="Gene3D" id="1.25.40.10">
    <property type="entry name" value="Tetratricopeptide repeat domain"/>
    <property type="match status" value="1"/>
</dbReference>
<feature type="chain" id="PRO_5003881025" evidence="8">
    <location>
        <begin position="29"/>
        <end position="621"/>
    </location>
</feature>
<reference evidence="9 10" key="1">
    <citation type="journal article" date="2013" name="Genome Announc.">
        <title>Complete genome sequence of Simiduia agarivorans SA1(T), a marine bacterium able to degrade a variety of polysaccharides.</title>
        <authorList>
            <person name="Lin S.Y."/>
            <person name="Shieh W.Y."/>
            <person name="Chen J.S."/>
            <person name="Tang S.L."/>
        </authorList>
    </citation>
    <scope>NUCLEOTIDE SEQUENCE [LARGE SCALE GENOMIC DNA]</scope>
    <source>
        <strain evidence="10">DSM 21679 / JCM 13881 / BCRC 17597 / SA1</strain>
    </source>
</reference>
<evidence type="ECO:0000256" key="5">
    <source>
        <dbReference type="ARBA" id="ARBA00023139"/>
    </source>
</evidence>
<accession>K4L3C9</accession>
<feature type="signal peptide" evidence="8">
    <location>
        <begin position="1"/>
        <end position="28"/>
    </location>
</feature>
<dbReference type="CDD" id="cd06339">
    <property type="entry name" value="PBP1_YraM_LppC_lipoprotein-like"/>
    <property type="match status" value="1"/>
</dbReference>
<organism evidence="9 10">
    <name type="scientific">Simiduia agarivorans (strain DSM 21679 / JCM 13881 / BCRC 17597 / SA1)</name>
    <dbReference type="NCBI Taxonomy" id="1117647"/>
    <lineage>
        <taxon>Bacteria</taxon>
        <taxon>Pseudomonadati</taxon>
        <taxon>Pseudomonadota</taxon>
        <taxon>Gammaproteobacteria</taxon>
        <taxon>Cellvibrionales</taxon>
        <taxon>Cellvibrionaceae</taxon>
        <taxon>Simiduia</taxon>
    </lineage>
</organism>
<sequence>MFNIPTRLCLSGLALCLLLSACSAPVKQSDPDIVEATAGSSQEAVQALLLEARQAKSPERERHIIAAAEQLIALGDNEWADNLLSAISRDQLQQQDLWHYTLVYSQLAIAQNNLFTAQQVLMNPGLDSQWELMPKATYVAIRQMRGELMSTLGETQLAIREYVALDHVSLSPVEATGNQVALWQTLMAQPLWELEQLAGNSQSREELGWYQLAILSKNNQNQLEAQLAGVEQWRAQWPDHPAAAHLPQDLQLLQQLIEEQPKQVALLLPVSGRLARAGKAIQDGFFAAYYQAVAAGHQHPAIRVYDSNTQDIAGLYQQAVDEGAELIIGPLDKDKVAELALLPALPVPTLALNRSEQNGSLPPPPQLVQFSLAAEDEARQAARRAWLEGHRLAMVIAPEASWADRAAVAFIAEWNQLGGTVVDYAKFTGKADYSKIISRALLIDQSKARAAQVRNILGRTMEYEPRRRQDVDMIFLTALPNQARQVKPTLKFHLASDIPVYATSHIYTGEPDPKLDSDMNGIRFSTLPWIFDTQRPEKLAIDAYSRDPAFNRLYAMGVDAFYLYPRLRQLREIDGTRVFGATGNLQLNTAGQIEREQMWASIRRGRAVPMPMVVSRQSDDS</sequence>
<gene>
    <name evidence="9" type="ordered locus">M5M_17745</name>
</gene>
<dbReference type="GO" id="GO:0030234">
    <property type="term" value="F:enzyme regulator activity"/>
    <property type="evidence" value="ECO:0007669"/>
    <property type="project" value="TreeGrafter"/>
</dbReference>
<dbReference type="Proteomes" id="UP000000466">
    <property type="component" value="Chromosome"/>
</dbReference>
<keyword evidence="2" id="KW-0133">Cell shape</keyword>
<dbReference type="PROSITE" id="PS51257">
    <property type="entry name" value="PROKAR_LIPOPROTEIN"/>
    <property type="match status" value="1"/>
</dbReference>
<keyword evidence="3" id="KW-0573">Peptidoglycan synthesis</keyword>
<dbReference type="EMBL" id="CP003746">
    <property type="protein sequence ID" value="AFV00678.1"/>
    <property type="molecule type" value="Genomic_DNA"/>
</dbReference>
<dbReference type="AlphaFoldDB" id="K4L3C9"/>
<dbReference type="STRING" id="1117647.M5M_17745"/>
<dbReference type="InterPro" id="IPR028082">
    <property type="entry name" value="Peripla_BP_I"/>
</dbReference>
<dbReference type="PANTHER" id="PTHR38038">
    <property type="entry name" value="PENICILLIN-BINDING PROTEIN ACTIVATOR LPOA"/>
    <property type="match status" value="1"/>
</dbReference>
<evidence type="ECO:0000313" key="9">
    <source>
        <dbReference type="EMBL" id="AFV00678.1"/>
    </source>
</evidence>
<protein>
    <submittedName>
        <fullName evidence="9">LppC putative lipoprotein</fullName>
    </submittedName>
</protein>
<dbReference type="GO" id="GO:0008360">
    <property type="term" value="P:regulation of cell shape"/>
    <property type="evidence" value="ECO:0007669"/>
    <property type="project" value="UniProtKB-KW"/>
</dbReference>
<name>K4L3C9_SIMAS</name>
<dbReference type="HOGENOM" id="CLU_026091_2_1_6"/>
<dbReference type="GO" id="GO:0031241">
    <property type="term" value="C:periplasmic side of cell outer membrane"/>
    <property type="evidence" value="ECO:0007669"/>
    <property type="project" value="TreeGrafter"/>
</dbReference>
<dbReference type="PANTHER" id="PTHR38038:SF1">
    <property type="entry name" value="PENICILLIN-BINDING PROTEIN ACTIVATOR LPOA"/>
    <property type="match status" value="1"/>
</dbReference>
<evidence type="ECO:0000256" key="1">
    <source>
        <dbReference type="ARBA" id="ARBA00022729"/>
    </source>
</evidence>
<evidence type="ECO:0000256" key="7">
    <source>
        <dbReference type="ARBA" id="ARBA00023288"/>
    </source>
</evidence>
<dbReference type="Gene3D" id="1.25.40.650">
    <property type="match status" value="1"/>
</dbReference>
<dbReference type="SUPFAM" id="SSF53822">
    <property type="entry name" value="Periplasmic binding protein-like I"/>
    <property type="match status" value="1"/>
</dbReference>
<evidence type="ECO:0000313" key="10">
    <source>
        <dbReference type="Proteomes" id="UP000000466"/>
    </source>
</evidence>
<dbReference type="eggNOG" id="COG3107">
    <property type="taxonomic scope" value="Bacteria"/>
</dbReference>
<keyword evidence="5" id="KW-0564">Palmitate</keyword>
<dbReference type="InterPro" id="IPR011990">
    <property type="entry name" value="TPR-like_helical_dom_sf"/>
</dbReference>
<dbReference type="Gene3D" id="3.40.50.2300">
    <property type="match status" value="2"/>
</dbReference>
<keyword evidence="7 9" id="KW-0449">Lipoprotein</keyword>
<dbReference type="RefSeq" id="WP_015048830.1">
    <property type="nucleotide sequence ID" value="NC_018868.3"/>
</dbReference>
<evidence type="ECO:0000256" key="6">
    <source>
        <dbReference type="ARBA" id="ARBA00023237"/>
    </source>
</evidence>
<dbReference type="InterPro" id="IPR007443">
    <property type="entry name" value="LpoA"/>
</dbReference>
<evidence type="ECO:0000256" key="2">
    <source>
        <dbReference type="ARBA" id="ARBA00022960"/>
    </source>
</evidence>
<evidence type="ECO:0000256" key="3">
    <source>
        <dbReference type="ARBA" id="ARBA00022984"/>
    </source>
</evidence>
<dbReference type="Pfam" id="PF04348">
    <property type="entry name" value="LppC"/>
    <property type="match status" value="1"/>
</dbReference>
<keyword evidence="4" id="KW-0472">Membrane</keyword>
<dbReference type="OrthoDB" id="6708821at2"/>
<evidence type="ECO:0000256" key="4">
    <source>
        <dbReference type="ARBA" id="ARBA00023136"/>
    </source>
</evidence>